<keyword evidence="2" id="KW-1133">Transmembrane helix</keyword>
<feature type="transmembrane region" description="Helical" evidence="2">
    <location>
        <begin position="86"/>
        <end position="103"/>
    </location>
</feature>
<dbReference type="PRINTS" id="PR00119">
    <property type="entry name" value="CATATPASE"/>
</dbReference>
<organism evidence="3 4">
    <name type="scientific">Ferrimicrobium acidiphilum</name>
    <dbReference type="NCBI Taxonomy" id="121039"/>
    <lineage>
        <taxon>Bacteria</taxon>
        <taxon>Bacillati</taxon>
        <taxon>Actinomycetota</taxon>
        <taxon>Acidimicrobiia</taxon>
        <taxon>Acidimicrobiales</taxon>
        <taxon>Acidimicrobiaceae</taxon>
        <taxon>Ferrimicrobium</taxon>
    </lineage>
</organism>
<keyword evidence="2" id="KW-0472">Membrane</keyword>
<dbReference type="PANTHER" id="PTHR43520">
    <property type="entry name" value="ATP7, ISOFORM B"/>
    <property type="match status" value="1"/>
</dbReference>
<sequence>IVHADVLPGAKADIVRDLQRTASVAMVGDGINDAPALMQANVGVAMGGGTDIAMESADIIIMSNRLTSVLVARDISARSYRKTRQNVALAFAFNGIGIPLAATGLLDPVWAMAAMAVSVTAIFANSLWGRPSLLFDAVRSVGRAPRPRTG</sequence>
<evidence type="ECO:0000313" key="3">
    <source>
        <dbReference type="EMBL" id="MEX6430984.1"/>
    </source>
</evidence>
<feature type="transmembrane region" description="Helical" evidence="2">
    <location>
        <begin position="109"/>
        <end position="129"/>
    </location>
</feature>
<dbReference type="Proteomes" id="UP001560267">
    <property type="component" value="Unassembled WGS sequence"/>
</dbReference>
<dbReference type="InterPro" id="IPR036412">
    <property type="entry name" value="HAD-like_sf"/>
</dbReference>
<feature type="non-terminal residue" evidence="3">
    <location>
        <position position="1"/>
    </location>
</feature>
<comment type="caution">
    <text evidence="3">The sequence shown here is derived from an EMBL/GenBank/DDBJ whole genome shotgun (WGS) entry which is preliminary data.</text>
</comment>
<evidence type="ECO:0000313" key="4">
    <source>
        <dbReference type="Proteomes" id="UP001560267"/>
    </source>
</evidence>
<dbReference type="EMBL" id="JBFSHR010000154">
    <property type="protein sequence ID" value="MEX6430984.1"/>
    <property type="molecule type" value="Genomic_DNA"/>
</dbReference>
<dbReference type="PANTHER" id="PTHR43520:SF8">
    <property type="entry name" value="P-TYPE CU(+) TRANSPORTER"/>
    <property type="match status" value="1"/>
</dbReference>
<keyword evidence="4" id="KW-1185">Reference proteome</keyword>
<protein>
    <submittedName>
        <fullName evidence="3">HAD-IC family P-type ATPase</fullName>
    </submittedName>
</protein>
<keyword evidence="2" id="KW-0812">Transmembrane</keyword>
<dbReference type="InterPro" id="IPR023214">
    <property type="entry name" value="HAD_sf"/>
</dbReference>
<dbReference type="Pfam" id="PF08282">
    <property type="entry name" value="Hydrolase_3"/>
    <property type="match status" value="1"/>
</dbReference>
<dbReference type="PRINTS" id="PR00120">
    <property type="entry name" value="HATPASE"/>
</dbReference>
<evidence type="ECO:0000256" key="1">
    <source>
        <dbReference type="ARBA" id="ARBA00022967"/>
    </source>
</evidence>
<gene>
    <name evidence="3" type="ORF">AB6A68_14300</name>
</gene>
<keyword evidence="1" id="KW-1278">Translocase</keyword>
<dbReference type="InterPro" id="IPR001757">
    <property type="entry name" value="P_typ_ATPase"/>
</dbReference>
<dbReference type="Gene3D" id="3.40.50.1000">
    <property type="entry name" value="HAD superfamily/HAD-like"/>
    <property type="match status" value="1"/>
</dbReference>
<evidence type="ECO:0000256" key="2">
    <source>
        <dbReference type="SAM" id="Phobius"/>
    </source>
</evidence>
<name>A0ABV3Y5Z6_9ACTN</name>
<reference evidence="3 4" key="1">
    <citation type="submission" date="2024-07" db="EMBL/GenBank/DDBJ databases">
        <title>Draft Genome Sequence of Ferrimicrobium acidiphilum Strain YE2023, Isolated from a Pulp of Bioleach Reactor.</title>
        <authorList>
            <person name="Elkina Y.A."/>
            <person name="Bulaeva A.G."/>
            <person name="Beletsky A.V."/>
            <person name="Mardanov A.V."/>
        </authorList>
    </citation>
    <scope>NUCLEOTIDE SEQUENCE [LARGE SCALE GENOMIC DNA]</scope>
    <source>
        <strain evidence="3 4">YE2023</strain>
    </source>
</reference>
<dbReference type="SUPFAM" id="SSF56784">
    <property type="entry name" value="HAD-like"/>
    <property type="match status" value="1"/>
</dbReference>
<dbReference type="RefSeq" id="WP_369085061.1">
    <property type="nucleotide sequence ID" value="NZ_JBFSHR010000154.1"/>
</dbReference>
<dbReference type="NCBIfam" id="TIGR01494">
    <property type="entry name" value="ATPase_P-type"/>
    <property type="match status" value="1"/>
</dbReference>
<accession>A0ABV3Y5Z6</accession>
<proteinExistence type="predicted"/>